<dbReference type="InterPro" id="IPR023614">
    <property type="entry name" value="Porin_dom_sf"/>
</dbReference>
<gene>
    <name evidence="1" type="ORF">ENP94_03215</name>
    <name evidence="2" type="ORF">ENS16_04415</name>
</gene>
<reference evidence="2" key="1">
    <citation type="journal article" date="2020" name="mSystems">
        <title>Genome- and Community-Level Interaction Insights into Carbon Utilization and Element Cycling Functions of Hydrothermarchaeota in Hydrothermal Sediment.</title>
        <authorList>
            <person name="Zhou Z."/>
            <person name="Liu Y."/>
            <person name="Xu W."/>
            <person name="Pan J."/>
            <person name="Luo Z.H."/>
            <person name="Li M."/>
        </authorList>
    </citation>
    <scope>NUCLEOTIDE SEQUENCE [LARGE SCALE GENOMIC DNA]</scope>
    <source>
        <strain evidence="1">SpSt-265</strain>
        <strain evidence="2">SpSt-465</strain>
    </source>
</reference>
<dbReference type="AlphaFoldDB" id="A0A7C3IMS5"/>
<dbReference type="Gene3D" id="2.40.160.10">
    <property type="entry name" value="Porin"/>
    <property type="match status" value="1"/>
</dbReference>
<accession>A0A7C3IMS5</accession>
<evidence type="ECO:0000313" key="1">
    <source>
        <dbReference type="EMBL" id="HEA87001.1"/>
    </source>
</evidence>
<proteinExistence type="predicted"/>
<evidence type="ECO:0000313" key="2">
    <source>
        <dbReference type="EMBL" id="HFJ53916.1"/>
    </source>
</evidence>
<sequence length="315" mass="35328">MHRPLFIILILNTILSAEVPVVPGRLSVDGLLWCYGTFSRGGARGWFKNAFEFRHRQATVGLTGKIAPPVSSRLEFDFSRLTLRDLAVEFTWHSGMGLKVGQMLLPLSFNSEIPEEQLNLEEYSLLCYTNILKPENPRDIGVLCWYRSDSTDAAVLRAIAGVVNGTGPNTGDNNSAKDIFARLVLKPWHTSRLALGARIYYGWTQAEAVPWLGLGAELQLNQGPFLISPEIALRRHQNVNVLAGDVKIEARFHPVAPALSSEIIRWEDGKIQWRVLPGINILPHDRLKILIGFQYHSLTDIWEYQALVIKLQAAL</sequence>
<dbReference type="EMBL" id="DSLG01000004">
    <property type="protein sequence ID" value="HEA87001.1"/>
    <property type="molecule type" value="Genomic_DNA"/>
</dbReference>
<name>A0A7C3IMS5_UNCW3</name>
<protein>
    <submittedName>
        <fullName evidence="2">Uncharacterized protein</fullName>
    </submittedName>
</protein>
<comment type="caution">
    <text evidence="2">The sequence shown here is derived from an EMBL/GenBank/DDBJ whole genome shotgun (WGS) entry which is preliminary data.</text>
</comment>
<organism evidence="2">
    <name type="scientific">candidate division WOR-3 bacterium</name>
    <dbReference type="NCBI Taxonomy" id="2052148"/>
    <lineage>
        <taxon>Bacteria</taxon>
        <taxon>Bacteria division WOR-3</taxon>
    </lineage>
</organism>
<dbReference type="EMBL" id="DSTU01000005">
    <property type="protein sequence ID" value="HFJ53916.1"/>
    <property type="molecule type" value="Genomic_DNA"/>
</dbReference>